<gene>
    <name evidence="1" type="ORF">GIB67_034398</name>
</gene>
<name>A0A7J7NS47_9MAGN</name>
<proteinExistence type="predicted"/>
<dbReference type="EMBL" id="JACGCM010000622">
    <property type="protein sequence ID" value="KAF6170006.1"/>
    <property type="molecule type" value="Genomic_DNA"/>
</dbReference>
<evidence type="ECO:0000313" key="1">
    <source>
        <dbReference type="EMBL" id="KAF6170006.1"/>
    </source>
</evidence>
<dbReference type="Proteomes" id="UP000541444">
    <property type="component" value="Unassembled WGS sequence"/>
</dbReference>
<sequence>MPFTATVLKDGSCKDLLEVLRDECYLRSDETLLLAEILLELQVDDGYWSGLDSTGNELALVPIEPSRSSLTIAGGPTLSNTNLTGYVYNFYDGNNSGSPVKIAEH</sequence>
<evidence type="ECO:0000313" key="2">
    <source>
        <dbReference type="Proteomes" id="UP000541444"/>
    </source>
</evidence>
<organism evidence="1 2">
    <name type="scientific">Kingdonia uniflora</name>
    <dbReference type="NCBI Taxonomy" id="39325"/>
    <lineage>
        <taxon>Eukaryota</taxon>
        <taxon>Viridiplantae</taxon>
        <taxon>Streptophyta</taxon>
        <taxon>Embryophyta</taxon>
        <taxon>Tracheophyta</taxon>
        <taxon>Spermatophyta</taxon>
        <taxon>Magnoliopsida</taxon>
        <taxon>Ranunculales</taxon>
        <taxon>Circaeasteraceae</taxon>
        <taxon>Kingdonia</taxon>
    </lineage>
</organism>
<feature type="non-terminal residue" evidence="1">
    <location>
        <position position="1"/>
    </location>
</feature>
<reference evidence="1 2" key="1">
    <citation type="journal article" date="2020" name="IScience">
        <title>Genome Sequencing of the Endangered Kingdonia uniflora (Circaeasteraceae, Ranunculales) Reveals Potential Mechanisms of Evolutionary Specialization.</title>
        <authorList>
            <person name="Sun Y."/>
            <person name="Deng T."/>
            <person name="Zhang A."/>
            <person name="Moore M.J."/>
            <person name="Landis J.B."/>
            <person name="Lin N."/>
            <person name="Zhang H."/>
            <person name="Zhang X."/>
            <person name="Huang J."/>
            <person name="Zhang X."/>
            <person name="Sun H."/>
            <person name="Wang H."/>
        </authorList>
    </citation>
    <scope>NUCLEOTIDE SEQUENCE [LARGE SCALE GENOMIC DNA]</scope>
    <source>
        <strain evidence="1">TB1705</strain>
        <tissue evidence="1">Leaf</tissue>
    </source>
</reference>
<keyword evidence="2" id="KW-1185">Reference proteome</keyword>
<protein>
    <submittedName>
        <fullName evidence="1">Uncharacterized protein</fullName>
    </submittedName>
</protein>
<dbReference type="OrthoDB" id="1436615at2759"/>
<dbReference type="AlphaFoldDB" id="A0A7J7NS47"/>
<comment type="caution">
    <text evidence="1">The sequence shown here is derived from an EMBL/GenBank/DDBJ whole genome shotgun (WGS) entry which is preliminary data.</text>
</comment>
<accession>A0A7J7NS47</accession>